<keyword evidence="6" id="KW-1133">Transmembrane helix</keyword>
<dbReference type="Pfam" id="PF00024">
    <property type="entry name" value="PAN_1"/>
    <property type="match status" value="1"/>
</dbReference>
<organism evidence="8 9">
    <name type="scientific">Rotaria sordida</name>
    <dbReference type="NCBI Taxonomy" id="392033"/>
    <lineage>
        <taxon>Eukaryota</taxon>
        <taxon>Metazoa</taxon>
        <taxon>Spiralia</taxon>
        <taxon>Gnathifera</taxon>
        <taxon>Rotifera</taxon>
        <taxon>Eurotatoria</taxon>
        <taxon>Bdelloidea</taxon>
        <taxon>Philodinida</taxon>
        <taxon>Philodinidae</taxon>
        <taxon>Rotaria</taxon>
    </lineage>
</organism>
<keyword evidence="6" id="KW-0472">Membrane</keyword>
<dbReference type="SMART" id="SM00223">
    <property type="entry name" value="APPLE"/>
    <property type="match status" value="3"/>
</dbReference>
<keyword evidence="3" id="KW-1015">Disulfide bond</keyword>
<dbReference type="GO" id="GO:0005576">
    <property type="term" value="C:extracellular region"/>
    <property type="evidence" value="ECO:0007669"/>
    <property type="project" value="InterPro"/>
</dbReference>
<evidence type="ECO:0000256" key="2">
    <source>
        <dbReference type="ARBA" id="ARBA00022737"/>
    </source>
</evidence>
<dbReference type="InterPro" id="IPR011042">
    <property type="entry name" value="6-blade_b-propeller_TolB-like"/>
</dbReference>
<keyword evidence="4" id="KW-0325">Glycoprotein</keyword>
<dbReference type="SUPFAM" id="SSF101898">
    <property type="entry name" value="NHL repeat"/>
    <property type="match status" value="1"/>
</dbReference>
<evidence type="ECO:0000259" key="7">
    <source>
        <dbReference type="PROSITE" id="PS50948"/>
    </source>
</evidence>
<proteinExistence type="predicted"/>
<dbReference type="CDD" id="cd05819">
    <property type="entry name" value="NHL"/>
    <property type="match status" value="1"/>
</dbReference>
<accession>A0A814VJ19</accession>
<evidence type="ECO:0000256" key="1">
    <source>
        <dbReference type="ARBA" id="ARBA00022729"/>
    </source>
</evidence>
<feature type="domain" description="Apple" evidence="7">
    <location>
        <begin position="69"/>
        <end position="144"/>
    </location>
</feature>
<evidence type="ECO:0000313" key="9">
    <source>
        <dbReference type="Proteomes" id="UP000663864"/>
    </source>
</evidence>
<dbReference type="PANTHER" id="PTHR10680">
    <property type="entry name" value="PEPTIDYL-GLYCINE ALPHA-AMIDATING MONOOXYGENASE"/>
    <property type="match status" value="1"/>
</dbReference>
<dbReference type="Proteomes" id="UP000663864">
    <property type="component" value="Unassembled WGS sequence"/>
</dbReference>
<evidence type="ECO:0000256" key="6">
    <source>
        <dbReference type="SAM" id="Phobius"/>
    </source>
</evidence>
<gene>
    <name evidence="8" type="ORF">ZHD862_LOCUS22149</name>
</gene>
<dbReference type="AlphaFoldDB" id="A0A814VJ19"/>
<dbReference type="Pfam" id="PF14295">
    <property type="entry name" value="PAN_4"/>
    <property type="match status" value="2"/>
</dbReference>
<evidence type="ECO:0000256" key="4">
    <source>
        <dbReference type="ARBA" id="ARBA00023180"/>
    </source>
</evidence>
<feature type="transmembrane region" description="Helical" evidence="6">
    <location>
        <begin position="34"/>
        <end position="56"/>
    </location>
</feature>
<dbReference type="InterPro" id="IPR000177">
    <property type="entry name" value="Apple"/>
</dbReference>
<reference evidence="8" key="1">
    <citation type="submission" date="2021-02" db="EMBL/GenBank/DDBJ databases">
        <authorList>
            <person name="Nowell W R."/>
        </authorList>
    </citation>
    <scope>NUCLEOTIDE SEQUENCE</scope>
</reference>
<evidence type="ECO:0000256" key="5">
    <source>
        <dbReference type="PROSITE-ProRule" id="PRU00504"/>
    </source>
</evidence>
<evidence type="ECO:0000313" key="8">
    <source>
        <dbReference type="EMBL" id="CAF1188208.1"/>
    </source>
</evidence>
<dbReference type="Pfam" id="PF01436">
    <property type="entry name" value="NHL"/>
    <property type="match status" value="2"/>
</dbReference>
<keyword evidence="6" id="KW-0812">Transmembrane</keyword>
<feature type="domain" description="Apple" evidence="7">
    <location>
        <begin position="220"/>
        <end position="298"/>
    </location>
</feature>
<dbReference type="GO" id="GO:0006508">
    <property type="term" value="P:proteolysis"/>
    <property type="evidence" value="ECO:0007669"/>
    <property type="project" value="InterPro"/>
</dbReference>
<evidence type="ECO:0000256" key="3">
    <source>
        <dbReference type="ARBA" id="ARBA00023157"/>
    </source>
</evidence>
<dbReference type="Gene3D" id="2.120.10.30">
    <property type="entry name" value="TolB, C-terminal domain"/>
    <property type="match status" value="1"/>
</dbReference>
<dbReference type="PROSITE" id="PS50948">
    <property type="entry name" value="PAN"/>
    <property type="match status" value="2"/>
</dbReference>
<dbReference type="InterPro" id="IPR003609">
    <property type="entry name" value="Pan_app"/>
</dbReference>
<comment type="caution">
    <text evidence="8">The sequence shown here is derived from an EMBL/GenBank/DDBJ whole genome shotgun (WGS) entry which is preliminary data.</text>
</comment>
<dbReference type="EMBL" id="CAJNOT010001364">
    <property type="protein sequence ID" value="CAF1188208.1"/>
    <property type="molecule type" value="Genomic_DNA"/>
</dbReference>
<dbReference type="Gene3D" id="3.50.4.10">
    <property type="entry name" value="Hepatocyte Growth Factor"/>
    <property type="match status" value="3"/>
</dbReference>
<dbReference type="InterPro" id="IPR001258">
    <property type="entry name" value="NHL_repeat"/>
</dbReference>
<protein>
    <recommendedName>
        <fullName evidence="7">Apple domain-containing protein</fullName>
    </recommendedName>
</protein>
<name>A0A814VJ19_9BILA</name>
<dbReference type="PROSITE" id="PS51125">
    <property type="entry name" value="NHL"/>
    <property type="match status" value="1"/>
</dbReference>
<feature type="repeat" description="NHL" evidence="5">
    <location>
        <begin position="570"/>
        <end position="601"/>
    </location>
</feature>
<dbReference type="CDD" id="cd01100">
    <property type="entry name" value="APPLE_Factor_XI_like"/>
    <property type="match status" value="1"/>
</dbReference>
<sequence>MVPDNMLLEPPFEGACLYPKITEPPRRRWYSRKIFFIPVSVLATMLIIAVVLGSVLGSRSANNAPVNTCDGFVRHENWDIYGNDISLVGGVINYATCCSICRANKECAAFVYSPSSKECWSKKSVESGGIFNDKKISGYKVNVCNDFVSKDRWNIPGNDILSSSVQQPDYASCCSTCQAIYGCFAFTYSPSSQQCWPKTSMSSGKNSTDDTITGYNQNMCDGLVRKDGWDIPGNDILSSPVQQPDYASCCSKCQATPECIAFTYSPSSQRCSLKTSMRNGGNSTGDTITGYRFLPLRASLIDIHPNAKWSKNGITIAGGNGQGSGINQFSKPCGLYVDDDQTIYVADQSNHRVVEWKWNATSGQVVAGGNGQGIGDHQLNNPYDVIIDKETDSLLVCDNSNKRVVRWPRRNGTSGETISSNISCVGLTMDENGSLYVSDNKINEVRRYLRGESQGTVIAGGNEYGNGLNQLAFPQYLFIDRDHSVYVSEWNNPRVMKWTEGAKEGIIVAGDQGQGNGLTQLSSTQGVVVDQLGTVYVADFLNDRIMRWPRGAKEGSIIVGGNGQGNQSNQLNRPVGLSFDRHGNLYVVEWENHRVQKFNIESNK</sequence>
<dbReference type="Gene3D" id="2.40.10.500">
    <property type="match status" value="1"/>
</dbReference>
<dbReference type="PANTHER" id="PTHR10680:SF14">
    <property type="entry name" value="PEPTIDYL-GLYCINE ALPHA-AMIDATING MONOOXYGENASE"/>
    <property type="match status" value="1"/>
</dbReference>
<dbReference type="SUPFAM" id="SSF57414">
    <property type="entry name" value="Hairpin loop containing domain-like"/>
    <property type="match status" value="1"/>
</dbReference>
<keyword evidence="1" id="KW-0732">Signal</keyword>
<keyword evidence="2" id="KW-0677">Repeat</keyword>